<name>A0AAJ0UIS0_HALSE</name>
<sequence length="59" mass="6781">MRSLVLLFLFAMVVAGIALYFKGHANSVNLYHICDKEVSWYDAMFLDSIKDKSGCEKYQ</sequence>
<protein>
    <submittedName>
        <fullName evidence="1">Uncharacterized protein</fullName>
    </submittedName>
</protein>
<evidence type="ECO:0000313" key="2">
    <source>
        <dbReference type="Proteomes" id="UP001296967"/>
    </source>
</evidence>
<keyword evidence="2" id="KW-1185">Reference proteome</keyword>
<dbReference type="Proteomes" id="UP001296967">
    <property type="component" value="Unassembled WGS sequence"/>
</dbReference>
<dbReference type="RefSeq" id="WP_201247090.1">
    <property type="nucleotide sequence ID" value="NZ_NHSF01000084.1"/>
</dbReference>
<dbReference type="EMBL" id="NHSF01000084">
    <property type="protein sequence ID" value="MBK5932247.1"/>
    <property type="molecule type" value="Genomic_DNA"/>
</dbReference>
<accession>A0AAJ0UIS0</accession>
<proteinExistence type="predicted"/>
<gene>
    <name evidence="1" type="ORF">CCR82_17325</name>
</gene>
<reference evidence="1" key="2">
    <citation type="journal article" date="2020" name="Microorganisms">
        <title>Osmotic Adaptation and Compatible Solute Biosynthesis of Phototrophic Bacteria as Revealed from Genome Analyses.</title>
        <authorList>
            <person name="Imhoff J.F."/>
            <person name="Rahn T."/>
            <person name="Kunzel S."/>
            <person name="Keller A."/>
            <person name="Neulinger S.C."/>
        </authorList>
    </citation>
    <scope>NUCLEOTIDE SEQUENCE</scope>
    <source>
        <strain evidence="1">DSM 4395</strain>
    </source>
</reference>
<dbReference type="AlphaFoldDB" id="A0AAJ0UIS0"/>
<evidence type="ECO:0000313" key="1">
    <source>
        <dbReference type="EMBL" id="MBK5932247.1"/>
    </source>
</evidence>
<reference evidence="1" key="1">
    <citation type="submission" date="2017-05" db="EMBL/GenBank/DDBJ databases">
        <authorList>
            <person name="Imhoff J.F."/>
            <person name="Rahn T."/>
            <person name="Kuenzel S."/>
            <person name="Neulinger S.C."/>
        </authorList>
    </citation>
    <scope>NUCLEOTIDE SEQUENCE</scope>
    <source>
        <strain evidence="1">DSM 4395</strain>
    </source>
</reference>
<organism evidence="1 2">
    <name type="scientific">Halochromatium salexigens</name>
    <name type="common">Chromatium salexigens</name>
    <dbReference type="NCBI Taxonomy" id="49447"/>
    <lineage>
        <taxon>Bacteria</taxon>
        <taxon>Pseudomonadati</taxon>
        <taxon>Pseudomonadota</taxon>
        <taxon>Gammaproteobacteria</taxon>
        <taxon>Chromatiales</taxon>
        <taxon>Chromatiaceae</taxon>
        <taxon>Halochromatium</taxon>
    </lineage>
</organism>
<comment type="caution">
    <text evidence="1">The sequence shown here is derived from an EMBL/GenBank/DDBJ whole genome shotgun (WGS) entry which is preliminary data.</text>
</comment>